<protein>
    <recommendedName>
        <fullName evidence="1">YrdC-like domain-containing protein</fullName>
    </recommendedName>
</protein>
<dbReference type="GO" id="GO:0008270">
    <property type="term" value="F:zinc ion binding"/>
    <property type="evidence" value="ECO:0007669"/>
    <property type="project" value="TreeGrafter"/>
</dbReference>
<name>X1ERX0_9ZZZZ</name>
<reference evidence="2" key="1">
    <citation type="journal article" date="2014" name="Front. Microbiol.">
        <title>High frequency of phylogenetically diverse reductive dehalogenase-homologous genes in deep subseafloor sedimentary metagenomes.</title>
        <authorList>
            <person name="Kawai M."/>
            <person name="Futagami T."/>
            <person name="Toyoda A."/>
            <person name="Takaki Y."/>
            <person name="Nishi S."/>
            <person name="Hori S."/>
            <person name="Arai W."/>
            <person name="Tsubouchi T."/>
            <person name="Morono Y."/>
            <person name="Uchiyama I."/>
            <person name="Ito T."/>
            <person name="Fujiyama A."/>
            <person name="Inagaki F."/>
            <person name="Takami H."/>
        </authorList>
    </citation>
    <scope>NUCLEOTIDE SEQUENCE</scope>
    <source>
        <strain evidence="2">Expedition CK06-06</strain>
    </source>
</reference>
<comment type="caution">
    <text evidence="2">The sequence shown here is derived from an EMBL/GenBank/DDBJ whole genome shotgun (WGS) entry which is preliminary data.</text>
</comment>
<accession>X1ERX0</accession>
<dbReference type="Pfam" id="PF01300">
    <property type="entry name" value="Sua5_yciO_yrdC"/>
    <property type="match status" value="1"/>
</dbReference>
<dbReference type="EMBL" id="BARU01003021">
    <property type="protein sequence ID" value="GAH19894.1"/>
    <property type="molecule type" value="Genomic_DNA"/>
</dbReference>
<sequence length="326" mass="37460">SFPNNKEMVQFVSKEIEKGKLVAIKGIGGTHIACSTMKNDVLLKLREAKGKRKFKPFAIMAKDIPSIEEFAELNSEEKKLITSFRKPIVLLKKNSDYYLSEWVSPDLHNVGVMLPYAGIHYMVLREMGEPTIVMTSANPSNYPMFIDNDEIMEKLPYVDYFLLHDRKIYQRNDDTVIRINKLGKNFSYKFIRRSRGWVPEPLISHIDIKNNIILGIGAEMHLIPSLMKGTRIIPTQHIGTVTLLETYEYMIEAIEHLLNLYNSKIDTVAYDMHPQYMTSTSIDEILNLFDIEKHTAYQHHEAHIASVALEQKIHPEEEVIGIALDG</sequence>
<organism evidence="2">
    <name type="scientific">marine sediment metagenome</name>
    <dbReference type="NCBI Taxonomy" id="412755"/>
    <lineage>
        <taxon>unclassified sequences</taxon>
        <taxon>metagenomes</taxon>
        <taxon>ecological metagenomes</taxon>
    </lineage>
</organism>
<dbReference type="AlphaFoldDB" id="X1ERX0"/>
<feature type="non-terminal residue" evidence="2">
    <location>
        <position position="1"/>
    </location>
</feature>
<dbReference type="Gene3D" id="3.90.870.40">
    <property type="match status" value="1"/>
</dbReference>
<dbReference type="InterPro" id="IPR006070">
    <property type="entry name" value="Sua5-like_dom"/>
</dbReference>
<feature type="non-terminal residue" evidence="2">
    <location>
        <position position="326"/>
    </location>
</feature>
<evidence type="ECO:0000259" key="1">
    <source>
        <dbReference type="PROSITE" id="PS51163"/>
    </source>
</evidence>
<proteinExistence type="predicted"/>
<evidence type="ECO:0000313" key="2">
    <source>
        <dbReference type="EMBL" id="GAH19894.1"/>
    </source>
</evidence>
<dbReference type="Gene3D" id="3.30.420.40">
    <property type="match status" value="1"/>
</dbReference>
<dbReference type="InterPro" id="IPR017945">
    <property type="entry name" value="DHBP_synth_RibB-like_a/b_dom"/>
</dbReference>
<dbReference type="InterPro" id="IPR041440">
    <property type="entry name" value="HypF_C"/>
</dbReference>
<dbReference type="PANTHER" id="PTHR42959:SF1">
    <property type="entry name" value="CARBAMOYLTRANSFERASE HYPF"/>
    <property type="match status" value="1"/>
</dbReference>
<dbReference type="Gene3D" id="3.30.110.120">
    <property type="match status" value="1"/>
</dbReference>
<dbReference type="GO" id="GO:0003725">
    <property type="term" value="F:double-stranded RNA binding"/>
    <property type="evidence" value="ECO:0007669"/>
    <property type="project" value="InterPro"/>
</dbReference>
<dbReference type="GO" id="GO:0051604">
    <property type="term" value="P:protein maturation"/>
    <property type="evidence" value="ECO:0007669"/>
    <property type="project" value="TreeGrafter"/>
</dbReference>
<gene>
    <name evidence="2" type="ORF">S03H2_06777</name>
</gene>
<dbReference type="PROSITE" id="PS51163">
    <property type="entry name" value="YRDC"/>
    <property type="match status" value="1"/>
</dbReference>
<dbReference type="Pfam" id="PF17788">
    <property type="entry name" value="HypF_C"/>
    <property type="match status" value="1"/>
</dbReference>
<dbReference type="Gene3D" id="3.30.420.360">
    <property type="match status" value="1"/>
</dbReference>
<dbReference type="GO" id="GO:0016743">
    <property type="term" value="F:carboxyl- or carbamoyltransferase activity"/>
    <property type="evidence" value="ECO:0007669"/>
    <property type="project" value="TreeGrafter"/>
</dbReference>
<feature type="domain" description="YrdC-like" evidence="1">
    <location>
        <begin position="6"/>
        <end position="196"/>
    </location>
</feature>
<dbReference type="InterPro" id="IPR051060">
    <property type="entry name" value="Carbamoyltrans_HypF-like"/>
</dbReference>
<dbReference type="PANTHER" id="PTHR42959">
    <property type="entry name" value="CARBAMOYLTRANSFERASE"/>
    <property type="match status" value="1"/>
</dbReference>
<dbReference type="SUPFAM" id="SSF55821">
    <property type="entry name" value="YrdC/RibB"/>
    <property type="match status" value="1"/>
</dbReference>